<organism evidence="4 5">
    <name type="scientific">Xanthoceras sorbifolium</name>
    <dbReference type="NCBI Taxonomy" id="99658"/>
    <lineage>
        <taxon>Eukaryota</taxon>
        <taxon>Viridiplantae</taxon>
        <taxon>Streptophyta</taxon>
        <taxon>Embryophyta</taxon>
        <taxon>Tracheophyta</taxon>
        <taxon>Spermatophyta</taxon>
        <taxon>Magnoliopsida</taxon>
        <taxon>eudicotyledons</taxon>
        <taxon>Gunneridae</taxon>
        <taxon>Pentapetalae</taxon>
        <taxon>rosids</taxon>
        <taxon>malvids</taxon>
        <taxon>Sapindales</taxon>
        <taxon>Sapindaceae</taxon>
        <taxon>Xanthoceroideae</taxon>
        <taxon>Xanthoceras</taxon>
    </lineage>
</organism>
<evidence type="ECO:0000313" key="5">
    <source>
        <dbReference type="Proteomes" id="UP000827721"/>
    </source>
</evidence>
<dbReference type="PROSITE" id="PS00028">
    <property type="entry name" value="ZINC_FINGER_C2H2_1"/>
    <property type="match status" value="1"/>
</dbReference>
<dbReference type="InterPro" id="IPR013087">
    <property type="entry name" value="Znf_C2H2_type"/>
</dbReference>
<dbReference type="EMBL" id="JAFEMO010000012">
    <property type="protein sequence ID" value="KAH7554254.1"/>
    <property type="molecule type" value="Genomic_DNA"/>
</dbReference>
<comment type="caution">
    <text evidence="4">The sequence shown here is derived from an EMBL/GenBank/DDBJ whole genome shotgun (WGS) entry which is preliminary data.</text>
</comment>
<keyword evidence="1" id="KW-0863">Zinc-finger</keyword>
<reference evidence="4 5" key="1">
    <citation type="submission" date="2021-02" db="EMBL/GenBank/DDBJ databases">
        <title>Plant Genome Project.</title>
        <authorList>
            <person name="Zhang R.-G."/>
        </authorList>
    </citation>
    <scope>NUCLEOTIDE SEQUENCE [LARGE SCALE GENOMIC DNA]</scope>
    <source>
        <tissue evidence="4">Leaves</tissue>
    </source>
</reference>
<protein>
    <recommendedName>
        <fullName evidence="3">C2H2-type domain-containing protein</fullName>
    </recommendedName>
</protein>
<evidence type="ECO:0000259" key="3">
    <source>
        <dbReference type="PROSITE" id="PS50157"/>
    </source>
</evidence>
<feature type="compositionally biased region" description="Low complexity" evidence="2">
    <location>
        <begin position="1"/>
        <end position="14"/>
    </location>
</feature>
<accession>A0ABQ8HCM9</accession>
<name>A0ABQ8HCM9_9ROSI</name>
<evidence type="ECO:0000256" key="2">
    <source>
        <dbReference type="SAM" id="MobiDB-lite"/>
    </source>
</evidence>
<keyword evidence="1" id="KW-0479">Metal-binding</keyword>
<feature type="region of interest" description="Disordered" evidence="2">
    <location>
        <begin position="1"/>
        <end position="48"/>
    </location>
</feature>
<gene>
    <name evidence="4" type="ORF">JRO89_XS12G0146100</name>
</gene>
<feature type="region of interest" description="Disordered" evidence="2">
    <location>
        <begin position="73"/>
        <end position="131"/>
    </location>
</feature>
<evidence type="ECO:0000256" key="1">
    <source>
        <dbReference type="PROSITE-ProRule" id="PRU00042"/>
    </source>
</evidence>
<proteinExistence type="predicted"/>
<feature type="compositionally biased region" description="Polar residues" evidence="2">
    <location>
        <begin position="101"/>
        <end position="125"/>
    </location>
</feature>
<keyword evidence="1" id="KW-0862">Zinc</keyword>
<feature type="domain" description="C2H2-type" evidence="3">
    <location>
        <begin position="21"/>
        <end position="48"/>
    </location>
</feature>
<dbReference type="PROSITE" id="PS50157">
    <property type="entry name" value="ZINC_FINGER_C2H2_2"/>
    <property type="match status" value="1"/>
</dbReference>
<evidence type="ECO:0000313" key="4">
    <source>
        <dbReference type="EMBL" id="KAH7554254.1"/>
    </source>
</evidence>
<dbReference type="Proteomes" id="UP000827721">
    <property type="component" value="Unassembled WGS sequence"/>
</dbReference>
<sequence length="210" mass="23026">MEDESSSSNSNAAEQVGGTGYKCPRCSREFKSGRTRGGHQNVHCERPPLTIYNGIKLEDLHPVLAEALIHQCDEPETSNKPPTDQPPETEVQPEIKAGADGSSSEQQNNTSQPNPKAKRGSSSSEPRPYKKPRLELCTIDYLAEWNSTWNVEDGAASSSASIPSELQLFPTNPDKPDLELKLGKCWCNDNQKYDRVPNVDEAGSKICLGN</sequence>
<keyword evidence="5" id="KW-1185">Reference proteome</keyword>